<dbReference type="Gene3D" id="3.40.50.2300">
    <property type="match status" value="1"/>
</dbReference>
<dbReference type="RefSeq" id="WP_074201355.1">
    <property type="nucleotide sequence ID" value="NZ_FSRE01000002.1"/>
</dbReference>
<proteinExistence type="predicted"/>
<dbReference type="AlphaFoldDB" id="A0A1N6FI61"/>
<keyword evidence="2" id="KW-1185">Reference proteome</keyword>
<name>A0A1N6FI61_9GAMM</name>
<dbReference type="EMBL" id="FSRE01000002">
    <property type="protein sequence ID" value="SIN94917.1"/>
    <property type="molecule type" value="Genomic_DNA"/>
</dbReference>
<accession>A0A1N6FI61</accession>
<reference evidence="1 2" key="1">
    <citation type="submission" date="2016-11" db="EMBL/GenBank/DDBJ databases">
        <authorList>
            <person name="Jaros S."/>
            <person name="Januszkiewicz K."/>
            <person name="Wedrychowicz H."/>
        </authorList>
    </citation>
    <scope>NUCLEOTIDE SEQUENCE [LARGE SCALE GENOMIC DNA]</scope>
    <source>
        <strain evidence="1 2">DSM 17737</strain>
    </source>
</reference>
<evidence type="ECO:0000313" key="1">
    <source>
        <dbReference type="EMBL" id="SIN94917.1"/>
    </source>
</evidence>
<organism evidence="1 2">
    <name type="scientific">Sulfurivirga caldicuralii</name>
    <dbReference type="NCBI Taxonomy" id="364032"/>
    <lineage>
        <taxon>Bacteria</taxon>
        <taxon>Pseudomonadati</taxon>
        <taxon>Pseudomonadota</taxon>
        <taxon>Gammaproteobacteria</taxon>
        <taxon>Thiotrichales</taxon>
        <taxon>Piscirickettsiaceae</taxon>
        <taxon>Sulfurivirga</taxon>
    </lineage>
</organism>
<protein>
    <submittedName>
        <fullName evidence="1">Uncharacterized protein</fullName>
    </submittedName>
</protein>
<sequence>MKTPTAEHFNMNWLKAAIFAAFCFLATASQGQSVEAPVQLDQVEVEVKILRAEMALIDGRLQVARELLQTVEPQLRFYPLYRPRWTRLMQQLKDVPAVAHGSVSAHGPTPFSCARTFVALLPLSGPLASAGQAIVNALKAADCAPVDVLDTELFDAEALQQMVALYRPEWVLGPLRPNRVDEWVEQAPEWPTLLLGRSRRGMPCPACFSLTLRPQDQLPGVMDDIVGKSGINLVVVPDSLRGQLPPLEQLSAQNTWLFFRHRLGDALQSRLGIQASRNRSRYLQHVLSHPVKTVPRARADLFSVVMMGSLAQAQQMSALLGFWQVSTRFVWLPSRLQRTLPRALRAQTWPAMVAMLPPFVWQTDVDTFETGMFRALGESVAKRLQVEPSQAVMTPLGRLDWADGQLKVTFVPYVHERGPQWQPLMKTLSDE</sequence>
<dbReference type="SUPFAM" id="SSF53822">
    <property type="entry name" value="Periplasmic binding protein-like I"/>
    <property type="match status" value="1"/>
</dbReference>
<dbReference type="Proteomes" id="UP000198461">
    <property type="component" value="Unassembled WGS sequence"/>
</dbReference>
<gene>
    <name evidence="1" type="ORF">SAMN05443662_1088</name>
</gene>
<dbReference type="OrthoDB" id="6708821at2"/>
<evidence type="ECO:0000313" key="2">
    <source>
        <dbReference type="Proteomes" id="UP000198461"/>
    </source>
</evidence>
<dbReference type="InterPro" id="IPR028082">
    <property type="entry name" value="Peripla_BP_I"/>
</dbReference>
<dbReference type="STRING" id="364032.SAMN05443662_1088"/>